<feature type="compositionally biased region" description="Polar residues" evidence="1">
    <location>
        <begin position="41"/>
        <end position="50"/>
    </location>
</feature>
<dbReference type="GeneID" id="9094919"/>
<keyword evidence="3" id="KW-1185">Reference proteome</keyword>
<proteinExistence type="predicted"/>
<dbReference type="RefSeq" id="XP_002791561.2">
    <property type="nucleotide sequence ID" value="XM_002791515.2"/>
</dbReference>
<reference evidence="2 3" key="1">
    <citation type="journal article" date="2011" name="PLoS Genet.">
        <title>Comparative genomic analysis of human fungal pathogens causing paracoccidioidomycosis.</title>
        <authorList>
            <person name="Desjardins C.A."/>
            <person name="Champion M.D."/>
            <person name="Holder J.W."/>
            <person name="Muszewska A."/>
            <person name="Goldberg J."/>
            <person name="Bailao A.M."/>
            <person name="Brigido M.M."/>
            <person name="Ferreira M.E."/>
            <person name="Garcia A.M."/>
            <person name="Grynberg M."/>
            <person name="Gujja S."/>
            <person name="Heiman D.I."/>
            <person name="Henn M.R."/>
            <person name="Kodira C.D."/>
            <person name="Leon-Narvaez H."/>
            <person name="Longo L.V."/>
            <person name="Ma L.J."/>
            <person name="Malavazi I."/>
            <person name="Matsuo A.L."/>
            <person name="Morais F.V."/>
            <person name="Pereira M."/>
            <person name="Rodriguez-Brito S."/>
            <person name="Sakthikumar S."/>
            <person name="Salem-Izacc S.M."/>
            <person name="Sykes S.M."/>
            <person name="Teixeira M.M."/>
            <person name="Vallejo M.C."/>
            <person name="Walter M.E."/>
            <person name="Yandava C."/>
            <person name="Young S."/>
            <person name="Zeng Q."/>
            <person name="Zucker J."/>
            <person name="Felipe M.S."/>
            <person name="Goldman G.H."/>
            <person name="Haas B.J."/>
            <person name="McEwen J.G."/>
            <person name="Nino-Vega G."/>
            <person name="Puccia R."/>
            <person name="San-Blas G."/>
            <person name="Soares C.M."/>
            <person name="Birren B.W."/>
            <person name="Cuomo C.A."/>
        </authorList>
    </citation>
    <scope>NUCLEOTIDE SEQUENCE [LARGE SCALE GENOMIC DNA]</scope>
    <source>
        <strain evidence="3">ATCC MYA-826 / Pb01</strain>
    </source>
</reference>
<protein>
    <submittedName>
        <fullName evidence="2">Uncharacterized protein</fullName>
    </submittedName>
</protein>
<name>C1H6A9_PARBA</name>
<organism evidence="2 3">
    <name type="scientific">Paracoccidioides lutzii (strain ATCC MYA-826 / Pb01)</name>
    <name type="common">Paracoccidioides brasiliensis</name>
    <dbReference type="NCBI Taxonomy" id="502779"/>
    <lineage>
        <taxon>Eukaryota</taxon>
        <taxon>Fungi</taxon>
        <taxon>Dikarya</taxon>
        <taxon>Ascomycota</taxon>
        <taxon>Pezizomycotina</taxon>
        <taxon>Eurotiomycetes</taxon>
        <taxon>Eurotiomycetidae</taxon>
        <taxon>Onygenales</taxon>
        <taxon>Ajellomycetaceae</taxon>
        <taxon>Paracoccidioides</taxon>
    </lineage>
</organism>
<dbReference type="HOGENOM" id="CLU_2655137_0_0_1"/>
<feature type="region of interest" description="Disordered" evidence="1">
    <location>
        <begin position="36"/>
        <end position="76"/>
    </location>
</feature>
<dbReference type="VEuPathDB" id="FungiDB:PAAG_06300"/>
<dbReference type="Proteomes" id="UP000002059">
    <property type="component" value="Partially assembled WGS sequence"/>
</dbReference>
<gene>
    <name evidence="2" type="ORF">PAAG_06300</name>
</gene>
<evidence type="ECO:0000313" key="3">
    <source>
        <dbReference type="Proteomes" id="UP000002059"/>
    </source>
</evidence>
<evidence type="ECO:0000313" key="2">
    <source>
        <dbReference type="EMBL" id="EEH35253.2"/>
    </source>
</evidence>
<dbReference type="KEGG" id="pbl:PAAG_06300"/>
<dbReference type="eggNOG" id="ENOG502RNS6">
    <property type="taxonomic scope" value="Eukaryota"/>
</dbReference>
<sequence length="76" mass="8358">MASTSTWIAPNYETHMEKLAPPRRVRAPTLPPLTRIGLSPNYGSNATKLNCDSGELDWAPESPEQPNLKDPISGNR</sequence>
<evidence type="ECO:0000256" key="1">
    <source>
        <dbReference type="SAM" id="MobiDB-lite"/>
    </source>
</evidence>
<dbReference type="AlphaFoldDB" id="C1H6A9"/>
<dbReference type="EMBL" id="KN294009">
    <property type="protein sequence ID" value="EEH35253.2"/>
    <property type="molecule type" value="Genomic_DNA"/>
</dbReference>
<accession>C1H6A9</accession>